<evidence type="ECO:0008006" key="4">
    <source>
        <dbReference type="Google" id="ProtNLM"/>
    </source>
</evidence>
<dbReference type="CDD" id="cd00377">
    <property type="entry name" value="ICL_PEPM"/>
    <property type="match status" value="1"/>
</dbReference>
<dbReference type="GO" id="GO:0003824">
    <property type="term" value="F:catalytic activity"/>
    <property type="evidence" value="ECO:0007669"/>
    <property type="project" value="InterPro"/>
</dbReference>
<dbReference type="PANTHER" id="PTHR42905">
    <property type="entry name" value="PHOSPHOENOLPYRUVATE CARBOXYLASE"/>
    <property type="match status" value="1"/>
</dbReference>
<dbReference type="Proteomes" id="UP000243459">
    <property type="component" value="Chromosome 10"/>
</dbReference>
<proteinExistence type="predicted"/>
<protein>
    <recommendedName>
        <fullName evidence="4">Isocitrate lyase</fullName>
    </recommendedName>
</protein>
<feature type="compositionally biased region" description="Polar residues" evidence="1">
    <location>
        <begin position="9"/>
        <end position="21"/>
    </location>
</feature>
<feature type="region of interest" description="Disordered" evidence="1">
    <location>
        <begin position="609"/>
        <end position="686"/>
    </location>
</feature>
<dbReference type="InterPro" id="IPR039556">
    <property type="entry name" value="ICL/PEPM"/>
</dbReference>
<organism evidence="2 3">
    <name type="scientific">Asparagus officinalis</name>
    <name type="common">Garden asparagus</name>
    <dbReference type="NCBI Taxonomy" id="4686"/>
    <lineage>
        <taxon>Eukaryota</taxon>
        <taxon>Viridiplantae</taxon>
        <taxon>Streptophyta</taxon>
        <taxon>Embryophyta</taxon>
        <taxon>Tracheophyta</taxon>
        <taxon>Spermatophyta</taxon>
        <taxon>Magnoliopsida</taxon>
        <taxon>Liliopsida</taxon>
        <taxon>Asparagales</taxon>
        <taxon>Asparagaceae</taxon>
        <taxon>Asparagoideae</taxon>
        <taxon>Asparagus</taxon>
    </lineage>
</organism>
<feature type="compositionally biased region" description="Basic residues" evidence="1">
    <location>
        <begin position="563"/>
        <end position="577"/>
    </location>
</feature>
<feature type="compositionally biased region" description="Low complexity" evidence="1">
    <location>
        <begin position="534"/>
        <end position="562"/>
    </location>
</feature>
<keyword evidence="3" id="KW-1185">Reference proteome</keyword>
<dbReference type="PANTHER" id="PTHR42905:SF2">
    <property type="entry name" value="PHOSPHOENOLPYRUVATE CARBOXYLASE FAMILY PROTEIN"/>
    <property type="match status" value="1"/>
</dbReference>
<feature type="compositionally biased region" description="Low complexity" evidence="1">
    <location>
        <begin position="622"/>
        <end position="636"/>
    </location>
</feature>
<dbReference type="Pfam" id="PF13714">
    <property type="entry name" value="PEP_mutase"/>
    <property type="match status" value="1"/>
</dbReference>
<feature type="region of interest" description="Disordered" evidence="1">
    <location>
        <begin position="534"/>
        <end position="577"/>
    </location>
</feature>
<accession>A0A5P1E4C6</accession>
<feature type="region of interest" description="Disordered" evidence="1">
    <location>
        <begin position="47"/>
        <end position="68"/>
    </location>
</feature>
<dbReference type="Gene3D" id="3.20.20.60">
    <property type="entry name" value="Phosphoenolpyruvate-binding domains"/>
    <property type="match status" value="1"/>
</dbReference>
<dbReference type="EMBL" id="CM007390">
    <property type="protein sequence ID" value="ONK56833.1"/>
    <property type="molecule type" value="Genomic_DNA"/>
</dbReference>
<gene>
    <name evidence="2" type="ORF">A4U43_C10F13570</name>
</gene>
<evidence type="ECO:0000313" key="2">
    <source>
        <dbReference type="EMBL" id="ONK56833.1"/>
    </source>
</evidence>
<feature type="compositionally biased region" description="Basic residues" evidence="1">
    <location>
        <begin position="653"/>
        <end position="669"/>
    </location>
</feature>
<evidence type="ECO:0000256" key="1">
    <source>
        <dbReference type="SAM" id="MobiDB-lite"/>
    </source>
</evidence>
<dbReference type="InterPro" id="IPR015813">
    <property type="entry name" value="Pyrv/PenolPyrv_kinase-like_dom"/>
</dbReference>
<dbReference type="AlphaFoldDB" id="A0A5P1E4C6"/>
<dbReference type="OMA" id="NPRIERN"/>
<sequence>MMLAHPNLMNRSPHPSQTKTFSSSPSSRSNGKAMGFSSLLITSATNSPLSPSLPSPSPTPSRQTHKISNFRTQRLLLPLSFPSPKYKRNCYRPSFACTAAGESPSKALRSILESPGAHQGPACFDALSAKLVERAGFRFCFTSGFSVSAARLGLPDVGLISYGEMVDQGYQITQAVSIPVIGDGDNGYGNELNVKRTVKGFIKAGFAGIILEDQVSPKACGHTHGRKVVSREEAVMRIKAAIDARKESGSDIVIIARTDSRQAVSLEESLRRSRAFADAGADVLFIDALASREEMKALCEISPLLPKMANMLEGGGKTPILNPIELEEIGFKLIAYPLSLIGVSIRAMEDALTAIKGGRIPPPGSLPSFDEIKDTLGFNDYYEEEKRYSINAVQPSPRKGYSLADSSTYNPRIERNNDAEHKRDPIVEVLTPYGYENFSSNDSRSRTSGIWSRTLRLKITGKDGLEKLDVRVPAGFLEGMANVIPGLGGVNIIEKLEEASAEVVDGAEKGKVLLDFNGTMGDRIQVFVEPLPLRPATTASPPSPRTPAARRPAAPALAAPQRRASRHPSHQRHRCRSRPAAAVLLAAIATARSASGAIVPPAYVATRRSHVGPPVAEPSPDTGRTPTGGAATTTYHRTTRPRRRLPESADHRPTRRRRRRPPAHRRSRYARPSAVPSATRRALRRR</sequence>
<name>A0A5P1E4C6_ASPOF</name>
<evidence type="ECO:0000313" key="3">
    <source>
        <dbReference type="Proteomes" id="UP000243459"/>
    </source>
</evidence>
<feature type="region of interest" description="Disordered" evidence="1">
    <location>
        <begin position="1"/>
        <end position="32"/>
    </location>
</feature>
<dbReference type="SUPFAM" id="SSF51621">
    <property type="entry name" value="Phosphoenolpyruvate/pyruvate domain"/>
    <property type="match status" value="1"/>
</dbReference>
<dbReference type="InterPro" id="IPR040442">
    <property type="entry name" value="Pyrv_kinase-like_dom_sf"/>
</dbReference>
<reference evidence="3" key="1">
    <citation type="journal article" date="2017" name="Nat. Commun.">
        <title>The asparagus genome sheds light on the origin and evolution of a young Y chromosome.</title>
        <authorList>
            <person name="Harkess A."/>
            <person name="Zhou J."/>
            <person name="Xu C."/>
            <person name="Bowers J.E."/>
            <person name="Van der Hulst R."/>
            <person name="Ayyampalayam S."/>
            <person name="Mercati F."/>
            <person name="Riccardi P."/>
            <person name="McKain M.R."/>
            <person name="Kakrana A."/>
            <person name="Tang H."/>
            <person name="Ray J."/>
            <person name="Groenendijk J."/>
            <person name="Arikit S."/>
            <person name="Mathioni S.M."/>
            <person name="Nakano M."/>
            <person name="Shan H."/>
            <person name="Telgmann-Rauber A."/>
            <person name="Kanno A."/>
            <person name="Yue Z."/>
            <person name="Chen H."/>
            <person name="Li W."/>
            <person name="Chen Y."/>
            <person name="Xu X."/>
            <person name="Zhang Y."/>
            <person name="Luo S."/>
            <person name="Chen H."/>
            <person name="Gao J."/>
            <person name="Mao Z."/>
            <person name="Pires J.C."/>
            <person name="Luo M."/>
            <person name="Kudrna D."/>
            <person name="Wing R.A."/>
            <person name="Meyers B.C."/>
            <person name="Yi K."/>
            <person name="Kong H."/>
            <person name="Lavrijsen P."/>
            <person name="Sunseri F."/>
            <person name="Falavigna A."/>
            <person name="Ye Y."/>
            <person name="Leebens-Mack J.H."/>
            <person name="Chen G."/>
        </authorList>
    </citation>
    <scope>NUCLEOTIDE SEQUENCE [LARGE SCALE GENOMIC DNA]</scope>
    <source>
        <strain evidence="3">cv. DH0086</strain>
    </source>
</reference>
<dbReference type="Gramene" id="ONK56833">
    <property type="protein sequence ID" value="ONK56833"/>
    <property type="gene ID" value="A4U43_C10F13570"/>
</dbReference>